<feature type="chain" id="PRO_5010303761" evidence="1">
    <location>
        <begin position="27"/>
        <end position="173"/>
    </location>
</feature>
<protein>
    <submittedName>
        <fullName evidence="3">Fimbrial protein</fullName>
    </submittedName>
</protein>
<dbReference type="RefSeq" id="WP_074877401.1">
    <property type="nucleotide sequence ID" value="NZ_FNTF01000002.1"/>
</dbReference>
<organism evidence="3 4">
    <name type="scientific">Pseudomonas frederiksbergensis</name>
    <dbReference type="NCBI Taxonomy" id="104087"/>
    <lineage>
        <taxon>Bacteria</taxon>
        <taxon>Pseudomonadati</taxon>
        <taxon>Pseudomonadota</taxon>
        <taxon>Gammaproteobacteria</taxon>
        <taxon>Pseudomonadales</taxon>
        <taxon>Pseudomonadaceae</taxon>
        <taxon>Pseudomonas</taxon>
    </lineage>
</organism>
<dbReference type="InterPro" id="IPR036937">
    <property type="entry name" value="Adhesion_dom_fimbrial_sf"/>
</dbReference>
<evidence type="ECO:0000259" key="2">
    <source>
        <dbReference type="Pfam" id="PF00419"/>
    </source>
</evidence>
<accession>A0A1H5E6J4</accession>
<dbReference type="PANTHER" id="PTHR33420:SF34">
    <property type="entry name" value="MINOR FIMBRIAL SUBUNIT"/>
    <property type="match status" value="1"/>
</dbReference>
<proteinExistence type="predicted"/>
<feature type="signal peptide" evidence="1">
    <location>
        <begin position="1"/>
        <end position="26"/>
    </location>
</feature>
<feature type="domain" description="Fimbrial-type adhesion" evidence="2">
    <location>
        <begin position="34"/>
        <end position="172"/>
    </location>
</feature>
<dbReference type="PANTHER" id="PTHR33420">
    <property type="entry name" value="FIMBRIAL SUBUNIT ELFA-RELATED"/>
    <property type="match status" value="1"/>
</dbReference>
<gene>
    <name evidence="3" type="ORF">SAMN04490185_4385</name>
</gene>
<dbReference type="Proteomes" id="UP000183114">
    <property type="component" value="Unassembled WGS sequence"/>
</dbReference>
<evidence type="ECO:0000313" key="3">
    <source>
        <dbReference type="EMBL" id="SED86772.1"/>
    </source>
</evidence>
<dbReference type="InterPro" id="IPR008966">
    <property type="entry name" value="Adhesion_dom_sf"/>
</dbReference>
<dbReference type="AlphaFoldDB" id="A0A1H5E6J4"/>
<dbReference type="SUPFAM" id="SSF49401">
    <property type="entry name" value="Bacterial adhesins"/>
    <property type="match status" value="1"/>
</dbReference>
<reference evidence="3 4" key="1">
    <citation type="submission" date="2016-10" db="EMBL/GenBank/DDBJ databases">
        <authorList>
            <person name="de Groot N.N."/>
        </authorList>
    </citation>
    <scope>NUCLEOTIDE SEQUENCE [LARGE SCALE GENOMIC DNA]</scope>
    <source>
        <strain evidence="3 4">BS3655</strain>
    </source>
</reference>
<sequence>MSMVVRVMLWGTLLSAVMLCSTKTIAANTTRLDISGSLIKPPCTANFGATQSVDLPSVSLNSLKMGLNEWTDVALGFQCTQGSKVQLRFTAGNGAYDAATLRTTLDKLGLKTRLSDVTGTVREVDFNFGEPLTFLVEATALNLKLSVKPVLGAQELPAVGSYNATLMMEIVYL</sequence>
<dbReference type="InterPro" id="IPR000259">
    <property type="entry name" value="Adhesion_dom_fimbrial"/>
</dbReference>
<keyword evidence="1" id="KW-0732">Signal</keyword>
<dbReference type="GO" id="GO:0043709">
    <property type="term" value="P:cell adhesion involved in single-species biofilm formation"/>
    <property type="evidence" value="ECO:0007669"/>
    <property type="project" value="TreeGrafter"/>
</dbReference>
<dbReference type="EMBL" id="FNTF01000002">
    <property type="protein sequence ID" value="SED86772.1"/>
    <property type="molecule type" value="Genomic_DNA"/>
</dbReference>
<dbReference type="Gene3D" id="2.60.40.1090">
    <property type="entry name" value="Fimbrial-type adhesion domain"/>
    <property type="match status" value="1"/>
</dbReference>
<dbReference type="Pfam" id="PF00419">
    <property type="entry name" value="Fimbrial"/>
    <property type="match status" value="1"/>
</dbReference>
<dbReference type="InterPro" id="IPR050263">
    <property type="entry name" value="Bact_Fimbrial_Adh_Pro"/>
</dbReference>
<name>A0A1H5E6J4_9PSED</name>
<dbReference type="GO" id="GO:0009289">
    <property type="term" value="C:pilus"/>
    <property type="evidence" value="ECO:0007669"/>
    <property type="project" value="InterPro"/>
</dbReference>
<evidence type="ECO:0000256" key="1">
    <source>
        <dbReference type="SAM" id="SignalP"/>
    </source>
</evidence>
<evidence type="ECO:0000313" key="4">
    <source>
        <dbReference type="Proteomes" id="UP000183114"/>
    </source>
</evidence>